<keyword evidence="3" id="KW-0256">Endoplasmic reticulum</keyword>
<name>A2FAK1_TRIV3</name>
<organism evidence="4 5">
    <name type="scientific">Trichomonas vaginalis (strain ATCC PRA-98 / G3)</name>
    <dbReference type="NCBI Taxonomy" id="412133"/>
    <lineage>
        <taxon>Eukaryota</taxon>
        <taxon>Metamonada</taxon>
        <taxon>Parabasalia</taxon>
        <taxon>Trichomonadida</taxon>
        <taxon>Trichomonadidae</taxon>
        <taxon>Trichomonas</taxon>
    </lineage>
</organism>
<accession>A2FAK1</accession>
<dbReference type="AlphaFoldDB" id="A2FAK1"/>
<dbReference type="InterPro" id="IPR011990">
    <property type="entry name" value="TPR-like_helical_dom_sf"/>
</dbReference>
<evidence type="ECO:0000256" key="1">
    <source>
        <dbReference type="ARBA" id="ARBA00004240"/>
    </source>
</evidence>
<reference evidence="4" key="2">
    <citation type="journal article" date="2007" name="Science">
        <title>Draft genome sequence of the sexually transmitted pathogen Trichomonas vaginalis.</title>
        <authorList>
            <person name="Carlton J.M."/>
            <person name="Hirt R.P."/>
            <person name="Silva J.C."/>
            <person name="Delcher A.L."/>
            <person name="Schatz M."/>
            <person name="Zhao Q."/>
            <person name="Wortman J.R."/>
            <person name="Bidwell S.L."/>
            <person name="Alsmark U.C.M."/>
            <person name="Besteiro S."/>
            <person name="Sicheritz-Ponten T."/>
            <person name="Noel C.J."/>
            <person name="Dacks J.B."/>
            <person name="Foster P.G."/>
            <person name="Simillion C."/>
            <person name="Van de Peer Y."/>
            <person name="Miranda-Saavedra D."/>
            <person name="Barton G.J."/>
            <person name="Westrop G.D."/>
            <person name="Mueller S."/>
            <person name="Dessi D."/>
            <person name="Fiori P.L."/>
            <person name="Ren Q."/>
            <person name="Paulsen I."/>
            <person name="Zhang H."/>
            <person name="Bastida-Corcuera F.D."/>
            <person name="Simoes-Barbosa A."/>
            <person name="Brown M.T."/>
            <person name="Hayes R.D."/>
            <person name="Mukherjee M."/>
            <person name="Okumura C.Y."/>
            <person name="Schneider R."/>
            <person name="Smith A.J."/>
            <person name="Vanacova S."/>
            <person name="Villalvazo M."/>
            <person name="Haas B.J."/>
            <person name="Pertea M."/>
            <person name="Feldblyum T.V."/>
            <person name="Utterback T.R."/>
            <person name="Shu C.L."/>
            <person name="Osoegawa K."/>
            <person name="de Jong P.J."/>
            <person name="Hrdy I."/>
            <person name="Horvathova L."/>
            <person name="Zubacova Z."/>
            <person name="Dolezal P."/>
            <person name="Malik S.B."/>
            <person name="Logsdon J.M. Jr."/>
            <person name="Henze K."/>
            <person name="Gupta A."/>
            <person name="Wang C.C."/>
            <person name="Dunne R.L."/>
            <person name="Upcroft J.A."/>
            <person name="Upcroft P."/>
            <person name="White O."/>
            <person name="Salzberg S.L."/>
            <person name="Tang P."/>
            <person name="Chiu C.-H."/>
            <person name="Lee Y.-S."/>
            <person name="Embley T.M."/>
            <person name="Coombs G.H."/>
            <person name="Mottram J.C."/>
            <person name="Tachezy J."/>
            <person name="Fraser-Liggett C.M."/>
            <person name="Johnson P.J."/>
        </authorList>
    </citation>
    <scope>NUCLEOTIDE SEQUENCE [LARGE SCALE GENOMIC DNA]</scope>
    <source>
        <strain evidence="4">G3</strain>
    </source>
</reference>
<dbReference type="InterPro" id="IPR036869">
    <property type="entry name" value="J_dom_sf"/>
</dbReference>
<dbReference type="VEuPathDB" id="TrichDB:TVAG_483010"/>
<comment type="subcellular location">
    <subcellularLocation>
        <location evidence="1">Endoplasmic reticulum</location>
    </subcellularLocation>
</comment>
<sequence length="398" mass="46198">MYSIVTTWLQRSRELENILRLFNIGQYENVYQNITFQIQNNGYANTSINHIYIRAKAALETSHSRDAIADLTYIMNNNTKFDQKYIRALRAQAYLNIGDVQNATNDAYLAKLPLSFFKSVKKAICLLSLNSHDQFTIERLLKICPESTQALMAAAIYFRKQNNPRMFYRYARGALEYEPYNANIVTELVNFHVCNEEFDEARKLLINSHMNTSENVSDAMIEDFDPQVCYESDKLVQNYEVDKMIQMKEQGYVDEAFLGLTELARKGNPRAFYERAKLFLESNCEECAKSDLKRSKGFNDSNIIISQLKMKTPCQILELASKCSRSSALNAFRKLAREWHPDRFHTPLAKYIAEKKMRKINKAMEEIDLEPFDSLFGNGEDSWLVDEDGAHIMRIQIF</sequence>
<dbReference type="EMBL" id="DS113690">
    <property type="protein sequence ID" value="EAX98044.1"/>
    <property type="molecule type" value="Genomic_DNA"/>
</dbReference>
<dbReference type="PANTHER" id="PTHR44140">
    <property type="entry name" value="LD25575P"/>
    <property type="match status" value="1"/>
</dbReference>
<dbReference type="OrthoDB" id="1726119at2759"/>
<gene>
    <name evidence="4" type="ORF">TVAG_483010</name>
</gene>
<proteinExistence type="predicted"/>
<reference evidence="4" key="1">
    <citation type="submission" date="2006-10" db="EMBL/GenBank/DDBJ databases">
        <authorList>
            <person name="Amadeo P."/>
            <person name="Zhao Q."/>
            <person name="Wortman J."/>
            <person name="Fraser-Liggett C."/>
            <person name="Carlton J."/>
        </authorList>
    </citation>
    <scope>NUCLEOTIDE SEQUENCE</scope>
    <source>
        <strain evidence="4">G3</strain>
    </source>
</reference>
<evidence type="ECO:0000313" key="5">
    <source>
        <dbReference type="Proteomes" id="UP000001542"/>
    </source>
</evidence>
<evidence type="ECO:0000313" key="4">
    <source>
        <dbReference type="EMBL" id="EAX98044.1"/>
    </source>
</evidence>
<dbReference type="SUPFAM" id="SSF48452">
    <property type="entry name" value="TPR-like"/>
    <property type="match status" value="1"/>
</dbReference>
<keyword evidence="2" id="KW-0732">Signal</keyword>
<evidence type="ECO:0000256" key="3">
    <source>
        <dbReference type="ARBA" id="ARBA00022824"/>
    </source>
</evidence>
<protein>
    <submittedName>
        <fullName evidence="4">DnaJ domain containing protein</fullName>
    </submittedName>
</protein>
<keyword evidence="5" id="KW-1185">Reference proteome</keyword>
<evidence type="ECO:0000256" key="2">
    <source>
        <dbReference type="ARBA" id="ARBA00022729"/>
    </source>
</evidence>
<dbReference type="CDD" id="cd06257">
    <property type="entry name" value="DnaJ"/>
    <property type="match status" value="1"/>
</dbReference>
<dbReference type="PANTHER" id="PTHR44140:SF2">
    <property type="entry name" value="LD25575P"/>
    <property type="match status" value="1"/>
</dbReference>
<dbReference type="GO" id="GO:0005783">
    <property type="term" value="C:endoplasmic reticulum"/>
    <property type="evidence" value="ECO:0007669"/>
    <property type="project" value="UniProtKB-SubCell"/>
</dbReference>
<dbReference type="InParanoid" id="A2FAK1"/>
<dbReference type="Gene3D" id="1.10.287.110">
    <property type="entry name" value="DnaJ domain"/>
    <property type="match status" value="1"/>
</dbReference>
<dbReference type="SMR" id="A2FAK1"/>
<dbReference type="SUPFAM" id="SSF46565">
    <property type="entry name" value="Chaperone J-domain"/>
    <property type="match status" value="1"/>
</dbReference>
<dbReference type="InterPro" id="IPR001623">
    <property type="entry name" value="DnaJ_domain"/>
</dbReference>
<dbReference type="Proteomes" id="UP000001542">
    <property type="component" value="Unassembled WGS sequence"/>
</dbReference>
<dbReference type="Gene3D" id="1.25.40.10">
    <property type="entry name" value="Tetratricopeptide repeat domain"/>
    <property type="match status" value="1"/>
</dbReference>
<dbReference type="InterPro" id="IPR051727">
    <property type="entry name" value="DnaJ_C3_Co-chaperones"/>
</dbReference>